<dbReference type="Proteomes" id="UP001321804">
    <property type="component" value="Chromosome"/>
</dbReference>
<feature type="transmembrane region" description="Helical" evidence="1">
    <location>
        <begin position="232"/>
        <end position="253"/>
    </location>
</feature>
<feature type="transmembrane region" description="Helical" evidence="1">
    <location>
        <begin position="205"/>
        <end position="226"/>
    </location>
</feature>
<feature type="transmembrane region" description="Helical" evidence="1">
    <location>
        <begin position="49"/>
        <end position="68"/>
    </location>
</feature>
<reference evidence="2 3" key="1">
    <citation type="journal article" date="2023" name="Microbiol. Spectr.">
        <title>Symbiosis of Carpenter Bees with Uncharacterized Lactic Acid Bacteria Showing NAD Auxotrophy.</title>
        <authorList>
            <person name="Kawasaki S."/>
            <person name="Ozawa K."/>
            <person name="Mori T."/>
            <person name="Yamamoto A."/>
            <person name="Ito M."/>
            <person name="Ohkuma M."/>
            <person name="Sakamoto M."/>
            <person name="Matsutani M."/>
        </authorList>
    </citation>
    <scope>NUCLEOTIDE SEQUENCE [LARGE SCALE GENOMIC DNA]</scope>
    <source>
        <strain evidence="2 3">KimC2</strain>
    </source>
</reference>
<keyword evidence="1" id="KW-0812">Transmembrane</keyword>
<feature type="transmembrane region" description="Helical" evidence="1">
    <location>
        <begin position="20"/>
        <end position="43"/>
    </location>
</feature>
<feature type="transmembrane region" description="Helical" evidence="1">
    <location>
        <begin position="98"/>
        <end position="120"/>
    </location>
</feature>
<keyword evidence="1" id="KW-0472">Membrane</keyword>
<name>A0AAU9D456_9LACO</name>
<evidence type="ECO:0000313" key="2">
    <source>
        <dbReference type="EMBL" id="BDR55622.1"/>
    </source>
</evidence>
<dbReference type="AlphaFoldDB" id="A0AAU9D456"/>
<proteinExistence type="predicted"/>
<sequence>MIKKIIKLSQKTDNVKYGIIAAYLLYMIPVCVSMSLAHAGSIYNGVFQVINFITMFAFWLFAVVLGRLSGVSQGYSGYFVILSVWVYQKFSFLTGHQVLFITLFVIGTFWLIYELLRAFLYSSTLARIDPKALTYNISGNLLFFLVSYFMSLAPSASLTYQTGNGAESLLIFIYYFLHVLGIAAVGFSIWFYLYNLRKRANRSTIWGNSFLIVSSVLFTFLFFLFTNLVWSALFYYVVALMPLGCVLIIPININKDSLKNHDLAI</sequence>
<gene>
    <name evidence="2" type="ORF">KIMC2_01840</name>
</gene>
<feature type="transmembrane region" description="Helical" evidence="1">
    <location>
        <begin position="171"/>
        <end position="193"/>
    </location>
</feature>
<accession>A0AAU9D456</accession>
<keyword evidence="3" id="KW-1185">Reference proteome</keyword>
<evidence type="ECO:0000256" key="1">
    <source>
        <dbReference type="SAM" id="Phobius"/>
    </source>
</evidence>
<keyword evidence="1" id="KW-1133">Transmembrane helix</keyword>
<dbReference type="RefSeq" id="WP_317697106.1">
    <property type="nucleotide sequence ID" value="NZ_AP026801.1"/>
</dbReference>
<organism evidence="2 3">
    <name type="scientific">Xylocopilactobacillus apis</name>
    <dbReference type="NCBI Taxonomy" id="2932183"/>
    <lineage>
        <taxon>Bacteria</taxon>
        <taxon>Bacillati</taxon>
        <taxon>Bacillota</taxon>
        <taxon>Bacilli</taxon>
        <taxon>Lactobacillales</taxon>
        <taxon>Lactobacillaceae</taxon>
        <taxon>Xylocopilactobacillus</taxon>
    </lineage>
</organism>
<feature type="transmembrane region" description="Helical" evidence="1">
    <location>
        <begin position="75"/>
        <end position="92"/>
    </location>
</feature>
<dbReference type="KEGG" id="xak:KIMC2_01840"/>
<evidence type="ECO:0000313" key="3">
    <source>
        <dbReference type="Proteomes" id="UP001321804"/>
    </source>
</evidence>
<feature type="transmembrane region" description="Helical" evidence="1">
    <location>
        <begin position="132"/>
        <end position="151"/>
    </location>
</feature>
<protein>
    <submittedName>
        <fullName evidence="2">Uncharacterized protein</fullName>
    </submittedName>
</protein>
<dbReference type="EMBL" id="AP026801">
    <property type="protein sequence ID" value="BDR55622.1"/>
    <property type="molecule type" value="Genomic_DNA"/>
</dbReference>